<name>R1GP95_BOTPV</name>
<dbReference type="PANTHER" id="PTHR24148">
    <property type="entry name" value="ANKYRIN REPEAT DOMAIN-CONTAINING PROTEIN 39 HOMOLOG-RELATED"/>
    <property type="match status" value="1"/>
</dbReference>
<dbReference type="OrthoDB" id="4850726at2759"/>
<evidence type="ECO:0000259" key="1">
    <source>
        <dbReference type="Pfam" id="PF06985"/>
    </source>
</evidence>
<dbReference type="PANTHER" id="PTHR24148:SF73">
    <property type="entry name" value="HET DOMAIN PROTEIN (AFU_ORTHOLOGUE AFUA_8G01020)"/>
    <property type="match status" value="1"/>
</dbReference>
<dbReference type="Pfam" id="PF06985">
    <property type="entry name" value="HET"/>
    <property type="match status" value="1"/>
</dbReference>
<proteinExistence type="predicted"/>
<dbReference type="AlphaFoldDB" id="R1GP95"/>
<dbReference type="KEGG" id="npa:UCRNP2_5422"/>
<organism evidence="2 3">
    <name type="scientific">Botryosphaeria parva (strain UCR-NP2)</name>
    <name type="common">Grapevine canker fungus</name>
    <name type="synonym">Neofusicoccum parvum</name>
    <dbReference type="NCBI Taxonomy" id="1287680"/>
    <lineage>
        <taxon>Eukaryota</taxon>
        <taxon>Fungi</taxon>
        <taxon>Dikarya</taxon>
        <taxon>Ascomycota</taxon>
        <taxon>Pezizomycotina</taxon>
        <taxon>Dothideomycetes</taxon>
        <taxon>Dothideomycetes incertae sedis</taxon>
        <taxon>Botryosphaeriales</taxon>
        <taxon>Botryosphaeriaceae</taxon>
        <taxon>Neofusicoccum</taxon>
    </lineage>
</organism>
<gene>
    <name evidence="2" type="ORF">UCRNP2_5422</name>
</gene>
<dbReference type="Proteomes" id="UP000013521">
    <property type="component" value="Unassembled WGS sequence"/>
</dbReference>
<dbReference type="HOGENOM" id="CLU_004184_7_2_1"/>
<evidence type="ECO:0000313" key="2">
    <source>
        <dbReference type="EMBL" id="EOD47824.1"/>
    </source>
</evidence>
<dbReference type="EMBL" id="KB916301">
    <property type="protein sequence ID" value="EOD47824.1"/>
    <property type="molecule type" value="Genomic_DNA"/>
</dbReference>
<reference evidence="3" key="1">
    <citation type="journal article" date="2013" name="Genome Announc.">
        <title>Draft genome sequence of Neofusicoccum parvum isolate UCR-NP2, a fungal vascular pathogen associated with grapevine cankers.</title>
        <authorList>
            <person name="Blanco-Ulate B."/>
            <person name="Rolshausen P."/>
            <person name="Cantu D."/>
        </authorList>
    </citation>
    <scope>NUCLEOTIDE SEQUENCE [LARGE SCALE GENOMIC DNA]</scope>
    <source>
        <strain evidence="3">UCR-NP2</strain>
    </source>
</reference>
<sequence length="578" mass="65463">MYPKAHNDIFRPLDDGQIRLLLLQPGPVSEPLRGRLETVTLLRPPHYEALSYTWGDPERAEKLLVEGREVGITKNLHVALLHLRHATDVKALWVDALCICQEDHVEKSTQVRMMGDIFRNANRTWIWLGEASHEDEVVMEHLCTSAGESAAADLPIHALQCFFGRAWFRRLWILQEALLSKQPIAVYGNKQTDFDRVVRLSTELIFDNLGNNRGDPFVHCYLERCLHEWDRLKEVLSERGGWPLVYAMPMTEQLQCTYFEDRVFALLGLATDADRESIRVDYTSSLERIQTELSAHLINSTDNPLAALHYMGVSDSSDQPSWSRDWREEKKVKWHFWRKAGDAQERWQILPKTQVRASGHPWLDAEAEKRAWRLTAADRGAGDAAHFSPDLKMLALKGVSVDTVGSVQLPPVDGDADSWKATCEAWRQTALDEASAYPGSQERLEAFCETLCRGSYRDDKGSLMTNCGEAYEAWIRGEDTSSSEGRPGNDFGFRMGQLRSGRSFVITSKGFVGLAPEKALAGDLVCFFMGNRDPFILRPKGTTSTEYRFIGETLITGMMEGELLAKADESEVTEFWIE</sequence>
<dbReference type="InterPro" id="IPR010730">
    <property type="entry name" value="HET"/>
</dbReference>
<accession>R1GP95</accession>
<dbReference type="OMA" id="NANRTWI"/>
<dbReference type="Pfam" id="PF26639">
    <property type="entry name" value="Het-6_barrel"/>
    <property type="match status" value="1"/>
</dbReference>
<evidence type="ECO:0000313" key="3">
    <source>
        <dbReference type="Proteomes" id="UP000013521"/>
    </source>
</evidence>
<dbReference type="eggNOG" id="ENOG502S2V9">
    <property type="taxonomic scope" value="Eukaryota"/>
</dbReference>
<dbReference type="InterPro" id="IPR052895">
    <property type="entry name" value="HetReg/Transcr_Mod"/>
</dbReference>
<feature type="domain" description="Heterokaryon incompatibility" evidence="1">
    <location>
        <begin position="47"/>
        <end position="176"/>
    </location>
</feature>
<protein>
    <submittedName>
        <fullName evidence="2">Putative ankyrin and het domain-containing protein</fullName>
    </submittedName>
</protein>